<feature type="compositionally biased region" description="Basic residues" evidence="6">
    <location>
        <begin position="42"/>
        <end position="56"/>
    </location>
</feature>
<keyword evidence="5" id="KW-0539">Nucleus</keyword>
<organism evidence="8 9">
    <name type="scientific">Penicillium cinerascens</name>
    <dbReference type="NCBI Taxonomy" id="70096"/>
    <lineage>
        <taxon>Eukaryota</taxon>
        <taxon>Fungi</taxon>
        <taxon>Dikarya</taxon>
        <taxon>Ascomycota</taxon>
        <taxon>Pezizomycotina</taxon>
        <taxon>Eurotiomycetes</taxon>
        <taxon>Eurotiomycetidae</taxon>
        <taxon>Eurotiales</taxon>
        <taxon>Aspergillaceae</taxon>
        <taxon>Penicillium</taxon>
    </lineage>
</organism>
<proteinExistence type="predicted"/>
<dbReference type="Proteomes" id="UP001150904">
    <property type="component" value="Unassembled WGS sequence"/>
</dbReference>
<dbReference type="InterPro" id="IPR036864">
    <property type="entry name" value="Zn2-C6_fun-type_DNA-bd_sf"/>
</dbReference>
<dbReference type="Pfam" id="PF00172">
    <property type="entry name" value="Zn_clus"/>
    <property type="match status" value="1"/>
</dbReference>
<keyword evidence="2" id="KW-0805">Transcription regulation</keyword>
<dbReference type="OrthoDB" id="2399539at2759"/>
<keyword evidence="1" id="KW-0479">Metal-binding</keyword>
<evidence type="ECO:0000256" key="4">
    <source>
        <dbReference type="ARBA" id="ARBA00023163"/>
    </source>
</evidence>
<dbReference type="RefSeq" id="XP_058312801.1">
    <property type="nucleotide sequence ID" value="XM_058447390.1"/>
</dbReference>
<dbReference type="InterPro" id="IPR001138">
    <property type="entry name" value="Zn2Cys6_DnaBD"/>
</dbReference>
<dbReference type="InterPro" id="IPR007219">
    <property type="entry name" value="XnlR_reg_dom"/>
</dbReference>
<dbReference type="GO" id="GO:0003677">
    <property type="term" value="F:DNA binding"/>
    <property type="evidence" value="ECO:0007669"/>
    <property type="project" value="UniProtKB-KW"/>
</dbReference>
<name>A0A9W9NGM5_9EURO</name>
<dbReference type="CDD" id="cd12148">
    <property type="entry name" value="fungal_TF_MHR"/>
    <property type="match status" value="1"/>
</dbReference>
<feature type="region of interest" description="Disordered" evidence="6">
    <location>
        <begin position="41"/>
        <end position="62"/>
    </location>
</feature>
<dbReference type="Gene3D" id="4.10.240.10">
    <property type="entry name" value="Zn(2)-C6 fungal-type DNA-binding domain"/>
    <property type="match status" value="1"/>
</dbReference>
<dbReference type="Pfam" id="PF04082">
    <property type="entry name" value="Fungal_trans"/>
    <property type="match status" value="1"/>
</dbReference>
<dbReference type="PANTHER" id="PTHR47431:SF3">
    <property type="entry name" value="ZN(II)2CYS6 TRANSCRIPTION FACTOR (EUROFUNG)"/>
    <property type="match status" value="1"/>
</dbReference>
<dbReference type="GO" id="GO:0000981">
    <property type="term" value="F:DNA-binding transcription factor activity, RNA polymerase II-specific"/>
    <property type="evidence" value="ECO:0007669"/>
    <property type="project" value="InterPro"/>
</dbReference>
<dbReference type="SUPFAM" id="SSF57701">
    <property type="entry name" value="Zn2/Cys6 DNA-binding domain"/>
    <property type="match status" value="1"/>
</dbReference>
<keyword evidence="9" id="KW-1185">Reference proteome</keyword>
<dbReference type="EMBL" id="JAPQKR010000004">
    <property type="protein sequence ID" value="KAJ5218228.1"/>
    <property type="molecule type" value="Genomic_DNA"/>
</dbReference>
<gene>
    <name evidence="8" type="ORF">N7498_000327</name>
</gene>
<reference evidence="8" key="2">
    <citation type="journal article" date="2023" name="IMA Fungus">
        <title>Comparative genomic study of the Penicillium genus elucidates a diverse pangenome and 15 lateral gene transfer events.</title>
        <authorList>
            <person name="Petersen C."/>
            <person name="Sorensen T."/>
            <person name="Nielsen M.R."/>
            <person name="Sondergaard T.E."/>
            <person name="Sorensen J.L."/>
            <person name="Fitzpatrick D.A."/>
            <person name="Frisvad J.C."/>
            <person name="Nielsen K.L."/>
        </authorList>
    </citation>
    <scope>NUCLEOTIDE SEQUENCE</scope>
    <source>
        <strain evidence="8">IBT 15544</strain>
    </source>
</reference>
<dbReference type="PROSITE" id="PS00463">
    <property type="entry name" value="ZN2_CY6_FUNGAL_1"/>
    <property type="match status" value="1"/>
</dbReference>
<evidence type="ECO:0000259" key="7">
    <source>
        <dbReference type="PROSITE" id="PS50048"/>
    </source>
</evidence>
<feature type="domain" description="Zn(2)-C6 fungal-type" evidence="7">
    <location>
        <begin position="9"/>
        <end position="39"/>
    </location>
</feature>
<protein>
    <recommendedName>
        <fullName evidence="7">Zn(2)-C6 fungal-type domain-containing protein</fullName>
    </recommendedName>
</protein>
<dbReference type="GeneID" id="83174690"/>
<comment type="caution">
    <text evidence="8">The sequence shown here is derived from an EMBL/GenBank/DDBJ whole genome shotgun (WGS) entry which is preliminary data.</text>
</comment>
<evidence type="ECO:0000313" key="8">
    <source>
        <dbReference type="EMBL" id="KAJ5218228.1"/>
    </source>
</evidence>
<dbReference type="CDD" id="cd00067">
    <property type="entry name" value="GAL4"/>
    <property type="match status" value="1"/>
</dbReference>
<dbReference type="SMART" id="SM00066">
    <property type="entry name" value="GAL4"/>
    <property type="match status" value="1"/>
</dbReference>
<dbReference type="GO" id="GO:0006351">
    <property type="term" value="P:DNA-templated transcription"/>
    <property type="evidence" value="ECO:0007669"/>
    <property type="project" value="InterPro"/>
</dbReference>
<evidence type="ECO:0000256" key="5">
    <source>
        <dbReference type="ARBA" id="ARBA00023242"/>
    </source>
</evidence>
<dbReference type="GO" id="GO:0008270">
    <property type="term" value="F:zinc ion binding"/>
    <property type="evidence" value="ECO:0007669"/>
    <property type="project" value="InterPro"/>
</dbReference>
<evidence type="ECO:0000313" key="9">
    <source>
        <dbReference type="Proteomes" id="UP001150904"/>
    </source>
</evidence>
<keyword evidence="3" id="KW-0238">DNA-binding</keyword>
<sequence>MTSRVSFLACLACRQERLKCDALTPACGHCAQTGTECSYTKSQRRSKSSTRKRRARSNVPLEQPDELTVNIVDLPREQHLPCGSQSTESRASSVNLIGPEGKMAHATRPAFGSQTPGSSLARNESYLFSIYYAYFHPAHPILLPWQLFKQAQLPSYLKQVVEFVATHFTTGASGDTYRNTIVETVLKQAPAVEKVQALLLLSIALHSRTEHVESEICLAAAVDLALELGLHRATYAETASPNDSIRAECLRRTWWEVFVIEGLLVFFGKQRICRTALVPLEVPLPCEESTYQEGLTLPIPQTITQFDARIFSDEEREFSSYAYRIDAVRILNWTLTNREMVGCQQKLTEAVDARIASWFHHLPSAKAELLRPDGSVDEIMFQAVMIVNSASIHINFSHSDLLSSPAAISDVICSHQGSTGDTPFSSHTHAMKAIKAATELSSLAAISLPVEKHTPFLVCALALSCVVQLAACSDKAGQTLDATRDHIALSLGVLKSMGQNWALSQMIMHQVKAVARDVLDLGIGTPKDLFDFTTFLDMNGQFFMDGVIN</sequence>
<accession>A0A9W9NGM5</accession>
<evidence type="ECO:0000256" key="6">
    <source>
        <dbReference type="SAM" id="MobiDB-lite"/>
    </source>
</evidence>
<dbReference type="PANTHER" id="PTHR47431">
    <property type="entry name" value="ZN(II)2CYS6 TRANSCRIPTION FACTOR (EUROFUNG)-RELATED"/>
    <property type="match status" value="1"/>
</dbReference>
<evidence type="ECO:0000256" key="1">
    <source>
        <dbReference type="ARBA" id="ARBA00022723"/>
    </source>
</evidence>
<evidence type="ECO:0000256" key="2">
    <source>
        <dbReference type="ARBA" id="ARBA00023015"/>
    </source>
</evidence>
<evidence type="ECO:0000256" key="3">
    <source>
        <dbReference type="ARBA" id="ARBA00023125"/>
    </source>
</evidence>
<reference evidence="8" key="1">
    <citation type="submission" date="2022-12" db="EMBL/GenBank/DDBJ databases">
        <authorList>
            <person name="Petersen C."/>
        </authorList>
    </citation>
    <scope>NUCLEOTIDE SEQUENCE</scope>
    <source>
        <strain evidence="8">IBT 15544</strain>
    </source>
</reference>
<dbReference type="AlphaFoldDB" id="A0A9W9NGM5"/>
<keyword evidence="4" id="KW-0804">Transcription</keyword>
<dbReference type="PROSITE" id="PS50048">
    <property type="entry name" value="ZN2_CY6_FUNGAL_2"/>
    <property type="match status" value="1"/>
</dbReference>